<dbReference type="GO" id="GO:0003676">
    <property type="term" value="F:nucleic acid binding"/>
    <property type="evidence" value="ECO:0007669"/>
    <property type="project" value="InterPro"/>
</dbReference>
<dbReference type="PANTHER" id="PTHR48475">
    <property type="entry name" value="RIBONUCLEASE H"/>
    <property type="match status" value="1"/>
</dbReference>
<dbReference type="Gene3D" id="3.30.420.10">
    <property type="entry name" value="Ribonuclease H-like superfamily/Ribonuclease H"/>
    <property type="match status" value="1"/>
</dbReference>
<evidence type="ECO:0000313" key="1">
    <source>
        <dbReference type="EMBL" id="RVW57826.1"/>
    </source>
</evidence>
<dbReference type="EMBL" id="QGNW01001015">
    <property type="protein sequence ID" value="RVW57826.1"/>
    <property type="molecule type" value="Genomic_DNA"/>
</dbReference>
<evidence type="ECO:0000313" key="2">
    <source>
        <dbReference type="Proteomes" id="UP000288805"/>
    </source>
</evidence>
<proteinExistence type="predicted"/>
<organism evidence="1 2">
    <name type="scientific">Vitis vinifera</name>
    <name type="common">Grape</name>
    <dbReference type="NCBI Taxonomy" id="29760"/>
    <lineage>
        <taxon>Eukaryota</taxon>
        <taxon>Viridiplantae</taxon>
        <taxon>Streptophyta</taxon>
        <taxon>Embryophyta</taxon>
        <taxon>Tracheophyta</taxon>
        <taxon>Spermatophyta</taxon>
        <taxon>Magnoliopsida</taxon>
        <taxon>eudicotyledons</taxon>
        <taxon>Gunneridae</taxon>
        <taxon>Pentapetalae</taxon>
        <taxon>rosids</taxon>
        <taxon>Vitales</taxon>
        <taxon>Vitaceae</taxon>
        <taxon>Viteae</taxon>
        <taxon>Vitis</taxon>
    </lineage>
</organism>
<dbReference type="PANTHER" id="PTHR48475:SF2">
    <property type="entry name" value="RIBONUCLEASE H"/>
    <property type="match status" value="1"/>
</dbReference>
<dbReference type="InterPro" id="IPR036397">
    <property type="entry name" value="RNaseH_sf"/>
</dbReference>
<evidence type="ECO:0008006" key="3">
    <source>
        <dbReference type="Google" id="ProtNLM"/>
    </source>
</evidence>
<accession>A0A438FCX2</accession>
<name>A0A438FCX2_VITVI</name>
<dbReference type="AlphaFoldDB" id="A0A438FCX2"/>
<reference evidence="1 2" key="1">
    <citation type="journal article" date="2018" name="PLoS Genet.">
        <title>Population sequencing reveals clonal diversity and ancestral inbreeding in the grapevine cultivar Chardonnay.</title>
        <authorList>
            <person name="Roach M.J."/>
            <person name="Johnson D.L."/>
            <person name="Bohlmann J."/>
            <person name="van Vuuren H.J."/>
            <person name="Jones S.J."/>
            <person name="Pretorius I.S."/>
            <person name="Schmidt S.A."/>
            <person name="Borneman A.R."/>
        </authorList>
    </citation>
    <scope>NUCLEOTIDE SEQUENCE [LARGE SCALE GENOMIC DNA]</scope>
    <source>
        <strain evidence="2">cv. Chardonnay</strain>
        <tissue evidence="1">Leaf</tissue>
    </source>
</reference>
<dbReference type="Proteomes" id="UP000288805">
    <property type="component" value="Unassembled WGS sequence"/>
</dbReference>
<gene>
    <name evidence="1" type="ORF">CK203_115964</name>
</gene>
<protein>
    <recommendedName>
        <fullName evidence="3">Reverse transcriptase domain-containing protein</fullName>
    </recommendedName>
</protein>
<comment type="caution">
    <text evidence="1">The sequence shown here is derived from an EMBL/GenBank/DDBJ whole genome shotgun (WGS) entry which is preliminary data.</text>
</comment>
<sequence length="108" mass="12716">MLEEAKGKWVDELPKVLWAYRTTLRRPTRTTPFVLTYGMEAITPTKIGMPTAKMTVQGQRNENQKLERHLDWVDKTRRNAAIRMASYQQRAIAHYNKRPDHARVEPRP</sequence>